<evidence type="ECO:0000313" key="2">
    <source>
        <dbReference type="Proteomes" id="UP001231518"/>
    </source>
</evidence>
<organism evidence="1 2">
    <name type="scientific">Mythimna separata</name>
    <name type="common">Oriental armyworm</name>
    <name type="synonym">Pseudaletia separata</name>
    <dbReference type="NCBI Taxonomy" id="271217"/>
    <lineage>
        <taxon>Eukaryota</taxon>
        <taxon>Metazoa</taxon>
        <taxon>Ecdysozoa</taxon>
        <taxon>Arthropoda</taxon>
        <taxon>Hexapoda</taxon>
        <taxon>Insecta</taxon>
        <taxon>Pterygota</taxon>
        <taxon>Neoptera</taxon>
        <taxon>Endopterygota</taxon>
        <taxon>Lepidoptera</taxon>
        <taxon>Glossata</taxon>
        <taxon>Ditrysia</taxon>
        <taxon>Noctuoidea</taxon>
        <taxon>Noctuidae</taxon>
        <taxon>Noctuinae</taxon>
        <taxon>Hadenini</taxon>
        <taxon>Mythimna</taxon>
    </lineage>
</organism>
<proteinExistence type="predicted"/>
<keyword evidence="2" id="KW-1185">Reference proteome</keyword>
<evidence type="ECO:0000313" key="1">
    <source>
        <dbReference type="EMBL" id="KAJ8730265.1"/>
    </source>
</evidence>
<accession>A0AAD8DXD5</accession>
<gene>
    <name evidence="1" type="ORF">PYW07_017303</name>
</gene>
<reference evidence="1" key="1">
    <citation type="submission" date="2023-03" db="EMBL/GenBank/DDBJ databases">
        <title>Chromosome-level genomes of two armyworms, Mythimna separata and Mythimna loreyi, provide insights into the biosynthesis and reception of sex pheromones.</title>
        <authorList>
            <person name="Zhao H."/>
        </authorList>
    </citation>
    <scope>NUCLEOTIDE SEQUENCE</scope>
    <source>
        <strain evidence="1">BeijingLab</strain>
        <tissue evidence="1">Pupa</tissue>
    </source>
</reference>
<protein>
    <submittedName>
        <fullName evidence="1">Uncharacterized protein</fullName>
    </submittedName>
</protein>
<name>A0AAD8DXD5_MYTSE</name>
<dbReference type="Proteomes" id="UP001231518">
    <property type="component" value="Chromosome 9"/>
</dbReference>
<comment type="caution">
    <text evidence="1">The sequence shown here is derived from an EMBL/GenBank/DDBJ whole genome shotgun (WGS) entry which is preliminary data.</text>
</comment>
<sequence length="109" mass="11551">MGLKVALHKSVAICFHGPRTAPPPGSKRSVGGWGVHIGVGSTVEYLGRVLDSRWTFEEHFRRLAPKLDRTGSALKRLLPNLGGPLSEGLRGYRSVHGSLRSAGLGAVAG</sequence>
<dbReference type="AlphaFoldDB" id="A0AAD8DXD5"/>
<dbReference type="EMBL" id="JARGEI010000006">
    <property type="protein sequence ID" value="KAJ8730265.1"/>
    <property type="molecule type" value="Genomic_DNA"/>
</dbReference>